<feature type="coiled-coil region" evidence="3">
    <location>
        <begin position="215"/>
        <end position="257"/>
    </location>
</feature>
<dbReference type="PANTHER" id="PTHR19212">
    <property type="entry name" value="LEUCINE RICH REPEAT IN FLII INTERACTING PROTEIN"/>
    <property type="match status" value="1"/>
</dbReference>
<reference evidence="5 6" key="1">
    <citation type="submission" date="2019-08" db="EMBL/GenBank/DDBJ databases">
        <title>The genome of the soybean aphid Biotype 1, its phylome, world population structure and adaptation to the North American continent.</title>
        <authorList>
            <person name="Giordano R."/>
            <person name="Donthu R.K."/>
            <person name="Hernandez A.G."/>
            <person name="Wright C.L."/>
            <person name="Zimin A.V."/>
        </authorList>
    </citation>
    <scope>NUCLEOTIDE SEQUENCE [LARGE SCALE GENOMIC DNA]</scope>
    <source>
        <tissue evidence="5">Whole aphids</tissue>
    </source>
</reference>
<evidence type="ECO:0000256" key="2">
    <source>
        <dbReference type="ARBA" id="ARBA00023054"/>
    </source>
</evidence>
<dbReference type="Gene3D" id="1.20.5.4090">
    <property type="match status" value="1"/>
</dbReference>
<organism evidence="5 6">
    <name type="scientific">Aphis glycines</name>
    <name type="common">Soybean aphid</name>
    <dbReference type="NCBI Taxonomy" id="307491"/>
    <lineage>
        <taxon>Eukaryota</taxon>
        <taxon>Metazoa</taxon>
        <taxon>Ecdysozoa</taxon>
        <taxon>Arthropoda</taxon>
        <taxon>Hexapoda</taxon>
        <taxon>Insecta</taxon>
        <taxon>Pterygota</taxon>
        <taxon>Neoptera</taxon>
        <taxon>Paraneoptera</taxon>
        <taxon>Hemiptera</taxon>
        <taxon>Sternorrhyncha</taxon>
        <taxon>Aphidomorpha</taxon>
        <taxon>Aphidoidea</taxon>
        <taxon>Aphididae</taxon>
        <taxon>Aphidini</taxon>
        <taxon>Aphis</taxon>
        <taxon>Aphis</taxon>
    </lineage>
</organism>
<dbReference type="PANTHER" id="PTHR19212:SF0">
    <property type="entry name" value="LD07988P"/>
    <property type="match status" value="1"/>
</dbReference>
<sequence length="594" mass="67455">MNDSHIKMNVTSCDLVTAGAHITNIYINQTSDNLNEKSLDAKLLVNVPVEFNTTNSTFTSKESPSLSSSSVNSAVGRDAVVNILNSVTPCEYSKVVHSSQLILDNNGSYSCHICVNDNTALNSVCENFNSDAIHPLCNTETNYSYFSSDDDDGYCAYSIADISDIDELSDNILSNHQSSPLREQTKLQIIGSSHDYNSSCDSEVDGIVTFLDKRNNEAEARLAARRQARAEAREIRMREIERQQKEAEENADKAFDMHAAGNSYGPIINRVSRAAASTASPRTASSLHNTNSYQSSRRNSVDSLDESTPNFRDFRMELKDLEEKFRKAMVQNAQLDNEKAAVTYMVELYKDKYTDIEEELMHIKREHKESCRENEKLKRLLATQKLESITLQQELEERDKLIEEKGLVIISTEQECWSESDQCNSKIKRALVSVENAQLLQDAGEGCLDVRLKKFTEERNSYIDEINRLKLELQEAKRHSDNHYNGTDSDDLEDAQKETNKVLGDYKFKWQKAEQDISTLQANVARLESQVIRYKTASEASEKAEDELKLEKRKLQRELREAQAKVEELETSNMHLLKRFDKLKNAKSSLLKDL</sequence>
<feature type="region of interest" description="Disordered" evidence="4">
    <location>
        <begin position="275"/>
        <end position="308"/>
    </location>
</feature>
<evidence type="ECO:0000256" key="3">
    <source>
        <dbReference type="SAM" id="Coils"/>
    </source>
</evidence>
<protein>
    <recommendedName>
        <fullName evidence="7">Leucine-rich repeat flightless-interacting protein 2</fullName>
    </recommendedName>
</protein>
<feature type="coiled-coil region" evidence="3">
    <location>
        <begin position="311"/>
        <end position="394"/>
    </location>
</feature>
<evidence type="ECO:0008006" key="7">
    <source>
        <dbReference type="Google" id="ProtNLM"/>
    </source>
</evidence>
<feature type="compositionally biased region" description="Low complexity" evidence="4">
    <location>
        <begin position="275"/>
        <end position="286"/>
    </location>
</feature>
<comment type="caution">
    <text evidence="5">The sequence shown here is derived from an EMBL/GenBank/DDBJ whole genome shotgun (WGS) entry which is preliminary data.</text>
</comment>
<evidence type="ECO:0000313" key="5">
    <source>
        <dbReference type="EMBL" id="KAE9533455.1"/>
    </source>
</evidence>
<dbReference type="GO" id="GO:0006355">
    <property type="term" value="P:regulation of DNA-templated transcription"/>
    <property type="evidence" value="ECO:0007669"/>
    <property type="project" value="InterPro"/>
</dbReference>
<comment type="similarity">
    <text evidence="1">Belongs to the LRRFIP family.</text>
</comment>
<dbReference type="OrthoDB" id="10028421at2759"/>
<evidence type="ECO:0000256" key="1">
    <source>
        <dbReference type="ARBA" id="ARBA00008275"/>
    </source>
</evidence>
<feature type="compositionally biased region" description="Polar residues" evidence="4">
    <location>
        <begin position="287"/>
        <end position="308"/>
    </location>
</feature>
<dbReference type="InterPro" id="IPR019139">
    <property type="entry name" value="LRRFIP1/2"/>
</dbReference>
<evidence type="ECO:0000313" key="6">
    <source>
        <dbReference type="Proteomes" id="UP000475862"/>
    </source>
</evidence>
<dbReference type="AlphaFoldDB" id="A0A6G0TIQ2"/>
<name>A0A6G0TIQ2_APHGL</name>
<dbReference type="Pfam" id="PF09738">
    <property type="entry name" value="LRRFIP"/>
    <property type="match status" value="1"/>
</dbReference>
<accession>A0A6G0TIQ2</accession>
<feature type="coiled-coil region" evidence="3">
    <location>
        <begin position="452"/>
        <end position="479"/>
    </location>
</feature>
<gene>
    <name evidence="5" type="ORF">AGLY_009093</name>
</gene>
<dbReference type="EMBL" id="VYZN01000034">
    <property type="protein sequence ID" value="KAE9533455.1"/>
    <property type="molecule type" value="Genomic_DNA"/>
</dbReference>
<proteinExistence type="inferred from homology"/>
<keyword evidence="6" id="KW-1185">Reference proteome</keyword>
<dbReference type="Proteomes" id="UP000475862">
    <property type="component" value="Unassembled WGS sequence"/>
</dbReference>
<evidence type="ECO:0000256" key="4">
    <source>
        <dbReference type="SAM" id="MobiDB-lite"/>
    </source>
</evidence>
<keyword evidence="2 3" id="KW-0175">Coiled coil</keyword>
<feature type="coiled-coil region" evidence="3">
    <location>
        <begin position="510"/>
        <end position="586"/>
    </location>
</feature>